<evidence type="ECO:0008006" key="14">
    <source>
        <dbReference type="Google" id="ProtNLM"/>
    </source>
</evidence>
<dbReference type="InterPro" id="IPR004648">
    <property type="entry name" value="Oligpept_transpt"/>
</dbReference>
<evidence type="ECO:0000313" key="12">
    <source>
        <dbReference type="EMBL" id="PVU92267.1"/>
    </source>
</evidence>
<keyword evidence="6" id="KW-0653">Protein transport</keyword>
<feature type="transmembrane region" description="Helical" evidence="10">
    <location>
        <begin position="314"/>
        <end position="334"/>
    </location>
</feature>
<evidence type="ECO:0000256" key="8">
    <source>
        <dbReference type="ARBA" id="ARBA00023136"/>
    </source>
</evidence>
<evidence type="ECO:0000256" key="7">
    <source>
        <dbReference type="ARBA" id="ARBA00022989"/>
    </source>
</evidence>
<proteinExistence type="inferred from homology"/>
<feature type="transmembrane region" description="Helical" evidence="10">
    <location>
        <begin position="672"/>
        <end position="692"/>
    </location>
</feature>
<protein>
    <recommendedName>
        <fullName evidence="14">OPT family small oligopeptide transporter</fullName>
    </recommendedName>
</protein>
<comment type="similarity">
    <text evidence="2">Belongs to the oligopeptide OPT transporter family.</text>
</comment>
<dbReference type="Proteomes" id="UP000245699">
    <property type="component" value="Unassembled WGS sequence"/>
</dbReference>
<feature type="transmembrane region" description="Helical" evidence="10">
    <location>
        <begin position="526"/>
        <end position="548"/>
    </location>
</feature>
<feature type="compositionally biased region" description="Polar residues" evidence="9">
    <location>
        <begin position="1"/>
        <end position="18"/>
    </location>
</feature>
<evidence type="ECO:0000256" key="3">
    <source>
        <dbReference type="ARBA" id="ARBA00022448"/>
    </source>
</evidence>
<feature type="transmembrane region" description="Helical" evidence="10">
    <location>
        <begin position="205"/>
        <end position="226"/>
    </location>
</feature>
<keyword evidence="7 10" id="KW-1133">Transmembrane helix</keyword>
<feature type="transmembrane region" description="Helical" evidence="10">
    <location>
        <begin position="280"/>
        <end position="302"/>
    </location>
</feature>
<dbReference type="PANTHER" id="PTHR22601">
    <property type="entry name" value="ISP4 LIKE PROTEIN"/>
    <property type="match status" value="1"/>
</dbReference>
<dbReference type="AlphaFoldDB" id="A0A2T9Y1Z9"/>
<dbReference type="NCBIfam" id="TIGR00728">
    <property type="entry name" value="OPT_sfam"/>
    <property type="match status" value="1"/>
</dbReference>
<feature type="transmembrane region" description="Helical" evidence="10">
    <location>
        <begin position="444"/>
        <end position="466"/>
    </location>
</feature>
<feature type="transmembrane region" description="Helical" evidence="10">
    <location>
        <begin position="354"/>
        <end position="376"/>
    </location>
</feature>
<evidence type="ECO:0000256" key="9">
    <source>
        <dbReference type="SAM" id="MobiDB-lite"/>
    </source>
</evidence>
<dbReference type="InterPro" id="IPR004813">
    <property type="entry name" value="OPT"/>
</dbReference>
<feature type="transmembrane region" description="Helical" evidence="10">
    <location>
        <begin position="642"/>
        <end position="660"/>
    </location>
</feature>
<feature type="transmembrane region" description="Helical" evidence="10">
    <location>
        <begin position="593"/>
        <end position="613"/>
    </location>
</feature>
<evidence type="ECO:0000313" key="11">
    <source>
        <dbReference type="EMBL" id="PVU86379.1"/>
    </source>
</evidence>
<feature type="region of interest" description="Disordered" evidence="9">
    <location>
        <begin position="1"/>
        <end position="26"/>
    </location>
</feature>
<feature type="transmembrane region" description="Helical" evidence="10">
    <location>
        <begin position="76"/>
        <end position="98"/>
    </location>
</feature>
<evidence type="ECO:0000256" key="1">
    <source>
        <dbReference type="ARBA" id="ARBA00004141"/>
    </source>
</evidence>
<feature type="transmembrane region" description="Helical" evidence="10">
    <location>
        <begin position="105"/>
        <end position="125"/>
    </location>
</feature>
<gene>
    <name evidence="12" type="ORF">BB559_003764</name>
    <name evidence="11" type="ORF">BB559_006535</name>
</gene>
<reference evidence="11 13" key="1">
    <citation type="journal article" date="2018" name="MBio">
        <title>Comparative Genomics Reveals the Core Gene Toolbox for the Fungus-Insect Symbiosis.</title>
        <authorList>
            <person name="Wang Y."/>
            <person name="Stata M."/>
            <person name="Wang W."/>
            <person name="Stajich J.E."/>
            <person name="White M.M."/>
            <person name="Moncalvo J.M."/>
        </authorList>
    </citation>
    <scope>NUCLEOTIDE SEQUENCE [LARGE SCALE GENOMIC DNA]</scope>
    <source>
        <strain evidence="11 13">AUS-77-4</strain>
    </source>
</reference>
<keyword evidence="5" id="KW-0571">Peptide transport</keyword>
<dbReference type="GO" id="GO:0035673">
    <property type="term" value="F:oligopeptide transmembrane transporter activity"/>
    <property type="evidence" value="ECO:0007669"/>
    <property type="project" value="InterPro"/>
</dbReference>
<keyword evidence="3" id="KW-0813">Transport</keyword>
<feature type="transmembrane region" description="Helical" evidence="10">
    <location>
        <begin position="414"/>
        <end position="432"/>
    </location>
</feature>
<comment type="subcellular location">
    <subcellularLocation>
        <location evidence="1">Membrane</location>
        <topology evidence="1">Multi-pass membrane protein</topology>
    </subcellularLocation>
</comment>
<keyword evidence="8 10" id="KW-0472">Membrane</keyword>
<dbReference type="GO" id="GO:0016020">
    <property type="term" value="C:membrane"/>
    <property type="evidence" value="ECO:0007669"/>
    <property type="project" value="UniProtKB-SubCell"/>
</dbReference>
<evidence type="ECO:0000256" key="4">
    <source>
        <dbReference type="ARBA" id="ARBA00022692"/>
    </source>
</evidence>
<organism evidence="11 13">
    <name type="scientific">Furculomyces boomerangus</name>
    <dbReference type="NCBI Taxonomy" id="61424"/>
    <lineage>
        <taxon>Eukaryota</taxon>
        <taxon>Fungi</taxon>
        <taxon>Fungi incertae sedis</taxon>
        <taxon>Zoopagomycota</taxon>
        <taxon>Kickxellomycotina</taxon>
        <taxon>Harpellomycetes</taxon>
        <taxon>Harpellales</taxon>
        <taxon>Harpellaceae</taxon>
        <taxon>Furculomyces</taxon>
    </lineage>
</organism>
<sequence length="722" mass="80909">MNQNNRISSMGYEHTNSSDLDEKPDKYYSESEESYFAAEDMSYIGYDEEVEDDGTNELVRAIVSTEDDTSLPVLTFRFWVIGNFFIILSSVSGSIFLLRSIPLSFTIIVAELLAYPMGVFMAKYLPKAVFGIGPFYFTLNPGPFNIKEHTAITIYSGLSLGVVQKLIGEYLIKSPDMIFPTVLVSISLLRSLHENASEAVKKIRGIKFVLIAALCSCIYHFIPLYFMRVLGYFSVLCLIFPNNKIIHQLGSGNAGMGIGSFSLDWTQITAYTIYPLINPLWSAANSFTGFVLVAWIVTPILYYTNVFNFGHFPIYSTSLYTMYGSVYNTSFVLSSNNTLDVQKYLSYSPLKLNVSVFLAYCFSFAGVVSLAVHFLLNYTGDLIMYMQNTIIESKKVVGGFSDIHNRLMRSYKTVPNWWSIVLVILCIVSGLIACEFTDNEVKWYVYLFSIVVGITMYFPIAIVYAVSNLRMDVVLVIESVVGYLLPGQPIGNIAARSIGNMVVQQALQSSENFKMGHYMKIPPRDLYIIQIVGTVVSLLCSIFSIRYVESVVPDLCSPTSLGWSCIKIRSIFSASSIWGLFGPSEIFSIGREYSAVWYSIIIGALAPVLTFLLSRKYPGSWVSYIHAPIIFVAASKFPPSPASALFSAFVISFIFNYWVYRYRHSWWARYNYLLNSGIELGTIVTMTVLTALGSKSNPPNWITNDRLCGCKYAIVPNILPGQ</sequence>
<dbReference type="OrthoDB" id="9986677at2759"/>
<evidence type="ECO:0000256" key="6">
    <source>
        <dbReference type="ARBA" id="ARBA00022927"/>
    </source>
</evidence>
<accession>A0A2T9Y1Z9</accession>
<evidence type="ECO:0000313" key="13">
    <source>
        <dbReference type="Proteomes" id="UP000245699"/>
    </source>
</evidence>
<evidence type="ECO:0000256" key="5">
    <source>
        <dbReference type="ARBA" id="ARBA00022856"/>
    </source>
</evidence>
<keyword evidence="13" id="KW-1185">Reference proteome</keyword>
<feature type="transmembrane region" description="Helical" evidence="10">
    <location>
        <begin position="560"/>
        <end position="581"/>
    </location>
</feature>
<dbReference type="GO" id="GO:0015031">
    <property type="term" value="P:protein transport"/>
    <property type="evidence" value="ECO:0007669"/>
    <property type="project" value="UniProtKB-KW"/>
</dbReference>
<dbReference type="EMBL" id="MBFT01000379">
    <property type="protein sequence ID" value="PVU92267.1"/>
    <property type="molecule type" value="Genomic_DNA"/>
</dbReference>
<dbReference type="EMBL" id="MBFT01000926">
    <property type="protein sequence ID" value="PVU86379.1"/>
    <property type="molecule type" value="Genomic_DNA"/>
</dbReference>
<comment type="caution">
    <text evidence="11">The sequence shown here is derived from an EMBL/GenBank/DDBJ whole genome shotgun (WGS) entry which is preliminary data.</text>
</comment>
<evidence type="ECO:0000256" key="2">
    <source>
        <dbReference type="ARBA" id="ARBA00008807"/>
    </source>
</evidence>
<evidence type="ECO:0000256" key="10">
    <source>
        <dbReference type="SAM" id="Phobius"/>
    </source>
</evidence>
<name>A0A2T9Y1Z9_9FUNG</name>
<keyword evidence="4 10" id="KW-0812">Transmembrane</keyword>
<dbReference type="Pfam" id="PF03169">
    <property type="entry name" value="OPT"/>
    <property type="match status" value="2"/>
</dbReference>